<proteinExistence type="predicted"/>
<organism evidence="1 2">
    <name type="scientific">Corynebacterium glaucum</name>
    <dbReference type="NCBI Taxonomy" id="187491"/>
    <lineage>
        <taxon>Bacteria</taxon>
        <taxon>Bacillati</taxon>
        <taxon>Actinomycetota</taxon>
        <taxon>Actinomycetes</taxon>
        <taxon>Mycobacteriales</taxon>
        <taxon>Corynebacteriaceae</taxon>
        <taxon>Corynebacterium</taxon>
    </lineage>
</organism>
<dbReference type="Proteomes" id="UP000217209">
    <property type="component" value="Chromosome"/>
</dbReference>
<evidence type="ECO:0008006" key="3">
    <source>
        <dbReference type="Google" id="ProtNLM"/>
    </source>
</evidence>
<keyword evidence="2" id="KW-1185">Reference proteome</keyword>
<name>A0A1Q2HZG2_9CORY</name>
<accession>A0A1Q2HZG2</accession>
<evidence type="ECO:0000313" key="1">
    <source>
        <dbReference type="EMBL" id="AQQ16237.1"/>
    </source>
</evidence>
<dbReference type="AlphaFoldDB" id="A0A1Q2HZG2"/>
<reference evidence="1 2" key="1">
    <citation type="submission" date="2016-12" db="EMBL/GenBank/DDBJ databases">
        <authorList>
            <person name="Song W.-J."/>
            <person name="Kurnit D.M."/>
        </authorList>
    </citation>
    <scope>NUCLEOTIDE SEQUENCE [LARGE SCALE GENOMIC DNA]</scope>
    <source>
        <strain evidence="1 2">DSM 30827</strain>
    </source>
</reference>
<protein>
    <recommendedName>
        <fullName evidence="3">DUF559 domain-containing protein</fullName>
    </recommendedName>
</protein>
<sequence>MTSTSKIAKRKQQELKLIDRVAIATRKAVITGPAGARLLGLSTYSWIEQVDLVLPGCSNSWGTQRPYPDRVYRSAKITEQEVSDYHGFRVASLARCLFDSYRYHGRTEALVQIESARWKHKDLSVKELLSRTSNITRGNGIREFEALIRYSCDTCQSPLETLVRDAILQAMQDGTLTGIQSIEHQVAFTITDQYGEQTRAIVDVLLNGFIAIEADGAVKTSGEYGDEDTITRSERHRERELQNRGFVVLRVTWKDVTSGVFIQKLKRLLEMYPVPATRPA</sequence>
<dbReference type="EMBL" id="CP019688">
    <property type="protein sequence ID" value="AQQ16237.1"/>
    <property type="molecule type" value="Genomic_DNA"/>
</dbReference>
<gene>
    <name evidence="1" type="ORF">CGLAU_11530</name>
</gene>
<evidence type="ECO:0000313" key="2">
    <source>
        <dbReference type="Proteomes" id="UP000217209"/>
    </source>
</evidence>
<dbReference type="KEGG" id="cgv:CGLAU_11530"/>